<feature type="transmembrane region" description="Helical" evidence="1">
    <location>
        <begin position="169"/>
        <end position="196"/>
    </location>
</feature>
<sequence length="285" mass="29721">MLLTVVCCVLLAAGIFLAVVWNGERLTPPDAPMARASPGDSRIGRHLAGLRLYLWWAALFTVMGTASGALVTGAGGRLAMRILALTSPGARYRITEAGATIGAITLEGTFSLLVFGALPAAFASAALYLLVEPWLPAGRAAGPVFGVVLLVTVSPFIEPLRADNIDFAIVGPGWLSVLLFSALAILQGALLAAIAGRLSRALPLMSASNLRKTLPPLLPAVLLFPVGALLAPGLLVTFVFPKLLPWFLAIRASRRGVVVGRTLLAIAVVLATPSFISAISSIWSR</sequence>
<dbReference type="EMBL" id="BAAAOH010000001">
    <property type="protein sequence ID" value="GAA1995278.1"/>
    <property type="molecule type" value="Genomic_DNA"/>
</dbReference>
<keyword evidence="1" id="KW-1133">Transmembrane helix</keyword>
<evidence type="ECO:0000313" key="3">
    <source>
        <dbReference type="Proteomes" id="UP001500326"/>
    </source>
</evidence>
<feature type="transmembrane region" description="Helical" evidence="1">
    <location>
        <begin position="262"/>
        <end position="283"/>
    </location>
</feature>
<accession>A0ABN2SZH6</accession>
<organism evidence="2 3">
    <name type="scientific">Microbacterium pumilum</name>
    <dbReference type="NCBI Taxonomy" id="344165"/>
    <lineage>
        <taxon>Bacteria</taxon>
        <taxon>Bacillati</taxon>
        <taxon>Actinomycetota</taxon>
        <taxon>Actinomycetes</taxon>
        <taxon>Micrococcales</taxon>
        <taxon>Microbacteriaceae</taxon>
        <taxon>Microbacterium</taxon>
    </lineage>
</organism>
<reference evidence="2 3" key="1">
    <citation type="journal article" date="2019" name="Int. J. Syst. Evol. Microbiol.">
        <title>The Global Catalogue of Microorganisms (GCM) 10K type strain sequencing project: providing services to taxonomists for standard genome sequencing and annotation.</title>
        <authorList>
            <consortium name="The Broad Institute Genomics Platform"/>
            <consortium name="The Broad Institute Genome Sequencing Center for Infectious Disease"/>
            <person name="Wu L."/>
            <person name="Ma J."/>
        </authorList>
    </citation>
    <scope>NUCLEOTIDE SEQUENCE [LARGE SCALE GENOMIC DNA]</scope>
    <source>
        <strain evidence="2 3">JCM 14902</strain>
    </source>
</reference>
<proteinExistence type="predicted"/>
<comment type="caution">
    <text evidence="2">The sequence shown here is derived from an EMBL/GenBank/DDBJ whole genome shotgun (WGS) entry which is preliminary data.</text>
</comment>
<protein>
    <recommendedName>
        <fullName evidence="4">ABC transporter permease</fullName>
    </recommendedName>
</protein>
<evidence type="ECO:0000256" key="1">
    <source>
        <dbReference type="SAM" id="Phobius"/>
    </source>
</evidence>
<gene>
    <name evidence="2" type="ORF">GCM10009777_34200</name>
</gene>
<feature type="transmembrane region" description="Helical" evidence="1">
    <location>
        <begin position="137"/>
        <end position="157"/>
    </location>
</feature>
<evidence type="ECO:0000313" key="2">
    <source>
        <dbReference type="EMBL" id="GAA1995278.1"/>
    </source>
</evidence>
<feature type="transmembrane region" description="Helical" evidence="1">
    <location>
        <begin position="110"/>
        <end position="131"/>
    </location>
</feature>
<keyword evidence="1" id="KW-0472">Membrane</keyword>
<dbReference type="Proteomes" id="UP001500326">
    <property type="component" value="Unassembled WGS sequence"/>
</dbReference>
<feature type="transmembrane region" description="Helical" evidence="1">
    <location>
        <begin position="216"/>
        <end position="241"/>
    </location>
</feature>
<keyword evidence="1" id="KW-0812">Transmembrane</keyword>
<keyword evidence="3" id="KW-1185">Reference proteome</keyword>
<dbReference type="RefSeq" id="WP_344065087.1">
    <property type="nucleotide sequence ID" value="NZ_BAAAOH010000001.1"/>
</dbReference>
<evidence type="ECO:0008006" key="4">
    <source>
        <dbReference type="Google" id="ProtNLM"/>
    </source>
</evidence>
<feature type="transmembrane region" description="Helical" evidence="1">
    <location>
        <begin position="53"/>
        <end position="74"/>
    </location>
</feature>
<name>A0ABN2SZH6_9MICO</name>